<proteinExistence type="inferred from homology"/>
<evidence type="ECO:0000256" key="5">
    <source>
        <dbReference type="ARBA" id="ARBA00023152"/>
    </source>
</evidence>
<sequence>MPSIQLEINTGKLSGEGVITAQKKLSQLENVFEDEATRASMDQEQLIYEVQAFMPVEEGKEGGLYFGNSTIFPGKVNEEYFMTRGHFHAKLDTAEYYWCIQGKGALILMDENGKTWLEEMTPGSVHYIPGKIAHRVANTGEEKLVFNACWPSEAGHDYGTIEKEGFGARLKDIEGTPTLVATKNEMV</sequence>
<accession>A0A1S1YS35</accession>
<dbReference type="CDD" id="cd02218">
    <property type="entry name" value="cupin_PGI"/>
    <property type="match status" value="1"/>
</dbReference>
<evidence type="ECO:0000256" key="4">
    <source>
        <dbReference type="ARBA" id="ARBA00022432"/>
    </source>
</evidence>
<reference evidence="8 9" key="1">
    <citation type="journal article" date="2012" name="Int. J. Syst. Evol. Microbiol.">
        <title>Flammeovirga pacifica sp. nov., isolated from deep-sea sediment.</title>
        <authorList>
            <person name="Xu H."/>
            <person name="Fu Y."/>
            <person name="Yang N."/>
            <person name="Ding Z."/>
            <person name="Lai Q."/>
            <person name="Zeng R."/>
        </authorList>
    </citation>
    <scope>NUCLEOTIDE SEQUENCE [LARGE SCALE GENOMIC DNA]</scope>
    <source>
        <strain evidence="9">DSM 24597 / LMG 26175 / WPAGA1</strain>
    </source>
</reference>
<dbReference type="SUPFAM" id="SSF51182">
    <property type="entry name" value="RmlC-like cupins"/>
    <property type="match status" value="1"/>
</dbReference>
<gene>
    <name evidence="8" type="ORF">NH26_19725</name>
</gene>
<protein>
    <recommendedName>
        <fullName evidence="3">glucose-6-phosphate isomerase</fullName>
        <ecNumber evidence="3">5.3.1.9</ecNumber>
    </recommendedName>
</protein>
<dbReference type="Pfam" id="PF06560">
    <property type="entry name" value="GPI"/>
    <property type="match status" value="1"/>
</dbReference>
<comment type="caution">
    <text evidence="8">The sequence shown here is derived from an EMBL/GenBank/DDBJ whole genome shotgun (WGS) entry which is preliminary data.</text>
</comment>
<dbReference type="EC" id="5.3.1.9" evidence="3"/>
<dbReference type="Proteomes" id="UP000179797">
    <property type="component" value="Unassembled WGS sequence"/>
</dbReference>
<evidence type="ECO:0000256" key="6">
    <source>
        <dbReference type="ARBA" id="ARBA00029321"/>
    </source>
</evidence>
<evidence type="ECO:0000256" key="1">
    <source>
        <dbReference type="ARBA" id="ARBA00004926"/>
    </source>
</evidence>
<dbReference type="EMBL" id="JRYR02000002">
    <property type="protein sequence ID" value="OHX63844.1"/>
    <property type="molecule type" value="Genomic_DNA"/>
</dbReference>
<dbReference type="Gene3D" id="2.60.120.10">
    <property type="entry name" value="Jelly Rolls"/>
    <property type="match status" value="1"/>
</dbReference>
<evidence type="ECO:0000313" key="8">
    <source>
        <dbReference type="EMBL" id="OHX63844.1"/>
    </source>
</evidence>
<dbReference type="InterPro" id="IPR010551">
    <property type="entry name" value="G6P_isomerase_prok"/>
</dbReference>
<dbReference type="OrthoDB" id="5592106at2"/>
<dbReference type="AlphaFoldDB" id="A0A1S1YS35"/>
<dbReference type="GO" id="GO:0006096">
    <property type="term" value="P:glycolytic process"/>
    <property type="evidence" value="ECO:0007669"/>
    <property type="project" value="UniProtKB-UniPathway"/>
</dbReference>
<comment type="pathway">
    <text evidence="1">Carbohydrate degradation; glycolysis; D-glyceraldehyde 3-phosphate and glycerone phosphate from D-glucose: step 2/4.</text>
</comment>
<evidence type="ECO:0000256" key="3">
    <source>
        <dbReference type="ARBA" id="ARBA00011952"/>
    </source>
</evidence>
<feature type="domain" description="Glucose-6-phosphate isomerase prokaryote" evidence="7">
    <location>
        <begin position="22"/>
        <end position="175"/>
    </location>
</feature>
<evidence type="ECO:0000313" key="9">
    <source>
        <dbReference type="Proteomes" id="UP000179797"/>
    </source>
</evidence>
<dbReference type="UniPathway" id="UPA00109">
    <property type="reaction ID" value="UER00181"/>
</dbReference>
<evidence type="ECO:0000256" key="2">
    <source>
        <dbReference type="ARBA" id="ARBA00006542"/>
    </source>
</evidence>
<dbReference type="InterPro" id="IPR014710">
    <property type="entry name" value="RmlC-like_jellyroll"/>
</dbReference>
<keyword evidence="4" id="KW-0312">Gluconeogenesis</keyword>
<dbReference type="STRING" id="915059.NH26_19725"/>
<dbReference type="GO" id="GO:0004347">
    <property type="term" value="F:glucose-6-phosphate isomerase activity"/>
    <property type="evidence" value="ECO:0007669"/>
    <property type="project" value="UniProtKB-EC"/>
</dbReference>
<comment type="catalytic activity">
    <reaction evidence="6">
        <text>alpha-D-glucose 6-phosphate = beta-D-fructose 6-phosphate</text>
        <dbReference type="Rhea" id="RHEA:11816"/>
        <dbReference type="ChEBI" id="CHEBI:57634"/>
        <dbReference type="ChEBI" id="CHEBI:58225"/>
        <dbReference type="EC" id="5.3.1.9"/>
    </reaction>
</comment>
<dbReference type="RefSeq" id="WP_052431739.1">
    <property type="nucleotide sequence ID" value="NZ_JRYR02000002.1"/>
</dbReference>
<organism evidence="8 9">
    <name type="scientific">Flammeovirga pacifica</name>
    <dbReference type="NCBI Taxonomy" id="915059"/>
    <lineage>
        <taxon>Bacteria</taxon>
        <taxon>Pseudomonadati</taxon>
        <taxon>Bacteroidota</taxon>
        <taxon>Cytophagia</taxon>
        <taxon>Cytophagales</taxon>
        <taxon>Flammeovirgaceae</taxon>
        <taxon>Flammeovirga</taxon>
    </lineage>
</organism>
<keyword evidence="9" id="KW-1185">Reference proteome</keyword>
<dbReference type="GO" id="GO:0006094">
    <property type="term" value="P:gluconeogenesis"/>
    <property type="evidence" value="ECO:0007669"/>
    <property type="project" value="UniProtKB-KW"/>
</dbReference>
<comment type="similarity">
    <text evidence="2">Belongs to the archaeal-type GPI family.</text>
</comment>
<evidence type="ECO:0000259" key="7">
    <source>
        <dbReference type="Pfam" id="PF06560"/>
    </source>
</evidence>
<keyword evidence="8" id="KW-0413">Isomerase</keyword>
<dbReference type="InterPro" id="IPR011051">
    <property type="entry name" value="RmlC_Cupin_sf"/>
</dbReference>
<dbReference type="GO" id="GO:0005737">
    <property type="term" value="C:cytoplasm"/>
    <property type="evidence" value="ECO:0007669"/>
    <property type="project" value="InterPro"/>
</dbReference>
<name>A0A1S1YS35_FLAPC</name>
<keyword evidence="5" id="KW-0324">Glycolysis</keyword>